<keyword evidence="17" id="KW-1185">Reference proteome</keyword>
<proteinExistence type="inferred from homology"/>
<dbReference type="EMBL" id="WNTK01001879">
    <property type="protein sequence ID" value="KAG9466719.1"/>
    <property type="molecule type" value="Genomic_DNA"/>
</dbReference>
<evidence type="ECO:0000256" key="10">
    <source>
        <dbReference type="ARBA" id="ARBA00023163"/>
    </source>
</evidence>
<dbReference type="InterPro" id="IPR036236">
    <property type="entry name" value="Znf_C2H2_sf"/>
</dbReference>
<dbReference type="Pfam" id="PF00096">
    <property type="entry name" value="zf-C2H2"/>
    <property type="match status" value="8"/>
</dbReference>
<dbReference type="Gene3D" id="3.30.160.60">
    <property type="entry name" value="Classic Zinc Finger"/>
    <property type="match status" value="9"/>
</dbReference>
<feature type="domain" description="KRAB" evidence="15">
    <location>
        <begin position="82"/>
        <end position="165"/>
    </location>
</feature>
<keyword evidence="10" id="KW-0804">Transcription</keyword>
<dbReference type="Pfam" id="PF01352">
    <property type="entry name" value="KRAB"/>
    <property type="match status" value="1"/>
</dbReference>
<comment type="caution">
    <text evidence="16">The sequence shown here is derived from an EMBL/GenBank/DDBJ whole genome shotgun (WGS) entry which is preliminary data.</text>
</comment>
<keyword evidence="7" id="KW-0862">Zinc</keyword>
<evidence type="ECO:0000256" key="3">
    <source>
        <dbReference type="ARBA" id="ARBA00006991"/>
    </source>
</evidence>
<keyword evidence="5" id="KW-0677">Repeat</keyword>
<dbReference type="InterPro" id="IPR013087">
    <property type="entry name" value="Znf_C2H2_type"/>
</dbReference>
<feature type="domain" description="C2H2-type" evidence="14">
    <location>
        <begin position="372"/>
        <end position="399"/>
    </location>
</feature>
<name>A0A8J6EAK4_ELECQ</name>
<dbReference type="GO" id="GO:0000978">
    <property type="term" value="F:RNA polymerase II cis-regulatory region sequence-specific DNA binding"/>
    <property type="evidence" value="ECO:0007669"/>
    <property type="project" value="TreeGrafter"/>
</dbReference>
<dbReference type="FunFam" id="3.30.160.60:FF:001007">
    <property type="entry name" value="Zinc finger protein 1184"/>
    <property type="match status" value="1"/>
</dbReference>
<evidence type="ECO:0000256" key="1">
    <source>
        <dbReference type="ARBA" id="ARBA00003767"/>
    </source>
</evidence>
<accession>A0A8J6EAK4</accession>
<evidence type="ECO:0000256" key="9">
    <source>
        <dbReference type="ARBA" id="ARBA00023125"/>
    </source>
</evidence>
<keyword evidence="11" id="KW-0539">Nucleus</keyword>
<dbReference type="GO" id="GO:0008270">
    <property type="term" value="F:zinc ion binding"/>
    <property type="evidence" value="ECO:0007669"/>
    <property type="project" value="UniProtKB-KW"/>
</dbReference>
<dbReference type="GO" id="GO:0002682">
    <property type="term" value="P:regulation of immune system process"/>
    <property type="evidence" value="ECO:0007669"/>
    <property type="project" value="TreeGrafter"/>
</dbReference>
<comment type="subcellular location">
    <subcellularLocation>
        <location evidence="2">Nucleus</location>
    </subcellularLocation>
</comment>
<feature type="compositionally biased region" description="Polar residues" evidence="13">
    <location>
        <begin position="223"/>
        <end position="239"/>
    </location>
</feature>
<feature type="region of interest" description="Disordered" evidence="13">
    <location>
        <begin position="204"/>
        <end position="239"/>
    </location>
</feature>
<gene>
    <name evidence="16" type="ORF">GDO78_016215</name>
</gene>
<dbReference type="PROSITE" id="PS50157">
    <property type="entry name" value="ZINC_FINGER_C2H2_2"/>
    <property type="match status" value="8"/>
</dbReference>
<dbReference type="FunFam" id="3.30.160.60:FF:000759">
    <property type="entry name" value="zinc finger protein 16"/>
    <property type="match status" value="1"/>
</dbReference>
<feature type="domain" description="C2H2-type" evidence="14">
    <location>
        <begin position="428"/>
        <end position="455"/>
    </location>
</feature>
<dbReference type="FunFam" id="3.30.160.60:FF:000936">
    <property type="entry name" value="Zinc finger protein 577"/>
    <property type="match status" value="1"/>
</dbReference>
<feature type="region of interest" description="Disordered" evidence="13">
    <location>
        <begin position="110"/>
        <end position="143"/>
    </location>
</feature>
<keyword evidence="8" id="KW-0805">Transcription regulation</keyword>
<evidence type="ECO:0000259" key="14">
    <source>
        <dbReference type="PROSITE" id="PS50157"/>
    </source>
</evidence>
<feature type="domain" description="C2H2-type" evidence="14">
    <location>
        <begin position="288"/>
        <end position="315"/>
    </location>
</feature>
<feature type="domain" description="C2H2-type" evidence="14">
    <location>
        <begin position="456"/>
        <end position="483"/>
    </location>
</feature>
<evidence type="ECO:0000256" key="7">
    <source>
        <dbReference type="ARBA" id="ARBA00022833"/>
    </source>
</evidence>
<evidence type="ECO:0000256" key="2">
    <source>
        <dbReference type="ARBA" id="ARBA00004123"/>
    </source>
</evidence>
<dbReference type="GO" id="GO:0001817">
    <property type="term" value="P:regulation of cytokine production"/>
    <property type="evidence" value="ECO:0007669"/>
    <property type="project" value="TreeGrafter"/>
</dbReference>
<evidence type="ECO:0000256" key="12">
    <source>
        <dbReference type="PROSITE-ProRule" id="PRU00042"/>
    </source>
</evidence>
<dbReference type="Proteomes" id="UP000770717">
    <property type="component" value="Unassembled WGS sequence"/>
</dbReference>
<evidence type="ECO:0000256" key="4">
    <source>
        <dbReference type="ARBA" id="ARBA00022723"/>
    </source>
</evidence>
<dbReference type="PROSITE" id="PS50805">
    <property type="entry name" value="KRAB"/>
    <property type="match status" value="1"/>
</dbReference>
<feature type="region of interest" description="Disordered" evidence="13">
    <location>
        <begin position="155"/>
        <end position="192"/>
    </location>
</feature>
<dbReference type="GO" id="GO:0005654">
    <property type="term" value="C:nucleoplasm"/>
    <property type="evidence" value="ECO:0007669"/>
    <property type="project" value="TreeGrafter"/>
</dbReference>
<dbReference type="SUPFAM" id="SSF109640">
    <property type="entry name" value="KRAB domain (Kruppel-associated box)"/>
    <property type="match status" value="1"/>
</dbReference>
<evidence type="ECO:0000256" key="6">
    <source>
        <dbReference type="ARBA" id="ARBA00022771"/>
    </source>
</evidence>
<dbReference type="Gene3D" id="6.10.140.140">
    <property type="match status" value="1"/>
</dbReference>
<organism evidence="16 17">
    <name type="scientific">Eleutherodactylus coqui</name>
    <name type="common">Puerto Rican coqui</name>
    <dbReference type="NCBI Taxonomy" id="57060"/>
    <lineage>
        <taxon>Eukaryota</taxon>
        <taxon>Metazoa</taxon>
        <taxon>Chordata</taxon>
        <taxon>Craniata</taxon>
        <taxon>Vertebrata</taxon>
        <taxon>Euteleostomi</taxon>
        <taxon>Amphibia</taxon>
        <taxon>Batrachia</taxon>
        <taxon>Anura</taxon>
        <taxon>Neobatrachia</taxon>
        <taxon>Hyloidea</taxon>
        <taxon>Eleutherodactylidae</taxon>
        <taxon>Eleutherodactylinae</taxon>
        <taxon>Eleutherodactylus</taxon>
        <taxon>Eleutherodactylus</taxon>
    </lineage>
</organism>
<dbReference type="PROSITE" id="PS00028">
    <property type="entry name" value="ZINC_FINGER_C2H2_1"/>
    <property type="match status" value="7"/>
</dbReference>
<dbReference type="OrthoDB" id="9902881at2759"/>
<evidence type="ECO:0000259" key="15">
    <source>
        <dbReference type="PROSITE" id="PS50805"/>
    </source>
</evidence>
<evidence type="ECO:0000256" key="13">
    <source>
        <dbReference type="SAM" id="MobiDB-lite"/>
    </source>
</evidence>
<feature type="domain" description="C2H2-type" evidence="14">
    <location>
        <begin position="260"/>
        <end position="287"/>
    </location>
</feature>
<evidence type="ECO:0000256" key="8">
    <source>
        <dbReference type="ARBA" id="ARBA00023015"/>
    </source>
</evidence>
<reference evidence="16" key="1">
    <citation type="thesis" date="2020" institute="ProQuest LLC" country="789 East Eisenhower Parkway, Ann Arbor, MI, USA">
        <title>Comparative Genomics and Chromosome Evolution.</title>
        <authorList>
            <person name="Mudd A.B."/>
        </authorList>
    </citation>
    <scope>NUCLEOTIDE SEQUENCE</scope>
    <source>
        <strain evidence="16">HN-11 Male</strain>
        <tissue evidence="16">Kidney and liver</tissue>
    </source>
</reference>
<evidence type="ECO:0000313" key="16">
    <source>
        <dbReference type="EMBL" id="KAG9466719.1"/>
    </source>
</evidence>
<comment type="similarity">
    <text evidence="3">Belongs to the krueppel C2H2-type zinc-finger protein family.</text>
</comment>
<evidence type="ECO:0000256" key="11">
    <source>
        <dbReference type="ARBA" id="ARBA00023242"/>
    </source>
</evidence>
<feature type="domain" description="C2H2-type" evidence="14">
    <location>
        <begin position="344"/>
        <end position="371"/>
    </location>
</feature>
<dbReference type="InterPro" id="IPR036051">
    <property type="entry name" value="KRAB_dom_sf"/>
</dbReference>
<sequence>MAESIFTLTLEILFQLTGEDYTVVKKTSSDGCQAPMSDGWGRPLSPITGPPPRPLILEEISEQKILELTNKMIELLTGEVPIRCQDVTVYFSMEEWEYLEGHKDLYKDVMMEDHQPPPSPGRSSKRTAAERCPRPLLPQDDQLVKLEEDMIPIDATETHVRGDQPCKEEIPTDDPPDDDTRSSEGQLISTDCEVEDDDIIQFTYEEPDIPDIPSAVYSKDLSSDPSKQVPSSDSSQTSWQHKIYRRDVEHEGVDTWEKQFLCADCGKCFNSKANLARHQRTHTGEKPFSCSECTKCFTQKSDLVLHQRIHVGGKPFSCLECGKCFTQKSYLVEHQRIHRGEKRYSCSECGKCFYRKTGLLRHQRIHTGEKPFSCADCGKCFISKANLVKHQRTHAGEKPFSCSECGKCFTQKHNLIKHQRTHTGEKPFLCLECGKCFAQKSHLVEHQRIHMVEKPYSCSECGRGFNRKTLLVRHQRIYTGEKSFSCSESGKGFNSKSHLVGPQGEDIIIRYI</sequence>
<dbReference type="PANTHER" id="PTHR24399">
    <property type="entry name" value="ZINC FINGER AND BTB DOMAIN-CONTAINING"/>
    <property type="match status" value="1"/>
</dbReference>
<dbReference type="SUPFAM" id="SSF57667">
    <property type="entry name" value="beta-beta-alpha zinc fingers"/>
    <property type="match status" value="5"/>
</dbReference>
<dbReference type="FunFam" id="3.30.160.60:FF:000478">
    <property type="entry name" value="Zinc finger protein 133"/>
    <property type="match status" value="1"/>
</dbReference>
<dbReference type="FunFam" id="3.30.160.60:FF:002343">
    <property type="entry name" value="Zinc finger protein 33A"/>
    <property type="match status" value="1"/>
</dbReference>
<feature type="compositionally biased region" description="Basic and acidic residues" evidence="13">
    <location>
        <begin position="156"/>
        <end position="170"/>
    </location>
</feature>
<keyword evidence="9" id="KW-0238">DNA-binding</keyword>
<evidence type="ECO:0000313" key="17">
    <source>
        <dbReference type="Proteomes" id="UP000770717"/>
    </source>
</evidence>
<dbReference type="CDD" id="cd07765">
    <property type="entry name" value="KRAB_A-box"/>
    <property type="match status" value="1"/>
</dbReference>
<keyword evidence="6 12" id="KW-0863">Zinc-finger</keyword>
<dbReference type="FunFam" id="3.30.160.60:FF:000358">
    <property type="entry name" value="zinc finger protein 24"/>
    <property type="match status" value="1"/>
</dbReference>
<comment type="function">
    <text evidence="1">May be involved in transcriptional regulation.</text>
</comment>
<feature type="domain" description="C2H2-type" evidence="14">
    <location>
        <begin position="316"/>
        <end position="343"/>
    </location>
</feature>
<dbReference type="GO" id="GO:0001227">
    <property type="term" value="F:DNA-binding transcription repressor activity, RNA polymerase II-specific"/>
    <property type="evidence" value="ECO:0007669"/>
    <property type="project" value="TreeGrafter"/>
</dbReference>
<protein>
    <submittedName>
        <fullName evidence="16">Uncharacterized protein</fullName>
    </submittedName>
</protein>
<dbReference type="InterPro" id="IPR001909">
    <property type="entry name" value="KRAB"/>
</dbReference>
<evidence type="ECO:0000256" key="5">
    <source>
        <dbReference type="ARBA" id="ARBA00022737"/>
    </source>
</evidence>
<dbReference type="FunFam" id="3.30.160.60:FF:000739">
    <property type="entry name" value="Zgc:171418 protein"/>
    <property type="match status" value="1"/>
</dbReference>
<dbReference type="AlphaFoldDB" id="A0A8J6EAK4"/>
<dbReference type="FunFam" id="3.30.160.60:FF:000812">
    <property type="entry name" value="zinc finger protein 23 isoform X2"/>
    <property type="match status" value="1"/>
</dbReference>
<keyword evidence="4" id="KW-0479">Metal-binding</keyword>
<dbReference type="PANTHER" id="PTHR24399:SF76">
    <property type="entry name" value="GASTRULA ZINC FINGER PROTEIN XLCGF46.1 ISOFORM X1"/>
    <property type="match status" value="1"/>
</dbReference>
<feature type="domain" description="C2H2-type" evidence="14">
    <location>
        <begin position="400"/>
        <end position="427"/>
    </location>
</feature>
<dbReference type="SMART" id="SM00355">
    <property type="entry name" value="ZnF_C2H2"/>
    <property type="match status" value="8"/>
</dbReference>